<dbReference type="PANTHER" id="PTHR12526:SF630">
    <property type="entry name" value="GLYCOSYLTRANSFERASE"/>
    <property type="match status" value="1"/>
</dbReference>
<comment type="caution">
    <text evidence="2">The sequence shown here is derived from an EMBL/GenBank/DDBJ whole genome shotgun (WGS) entry which is preliminary data.</text>
</comment>
<dbReference type="GO" id="GO:0016757">
    <property type="term" value="F:glycosyltransferase activity"/>
    <property type="evidence" value="ECO:0007669"/>
    <property type="project" value="InterPro"/>
</dbReference>
<dbReference type="InterPro" id="IPR001296">
    <property type="entry name" value="Glyco_trans_1"/>
</dbReference>
<dbReference type="CDD" id="cd03801">
    <property type="entry name" value="GT4_PimA-like"/>
    <property type="match status" value="1"/>
</dbReference>
<dbReference type="PANTHER" id="PTHR12526">
    <property type="entry name" value="GLYCOSYLTRANSFERASE"/>
    <property type="match status" value="1"/>
</dbReference>
<evidence type="ECO:0000313" key="2">
    <source>
        <dbReference type="EMBL" id="MCA6078111.1"/>
    </source>
</evidence>
<dbReference type="SUPFAM" id="SSF53756">
    <property type="entry name" value="UDP-Glycosyltransferase/glycogen phosphorylase"/>
    <property type="match status" value="1"/>
</dbReference>
<dbReference type="Proteomes" id="UP001139409">
    <property type="component" value="Unassembled WGS sequence"/>
</dbReference>
<dbReference type="AlphaFoldDB" id="A0A9X1HUD3"/>
<dbReference type="EMBL" id="JAIXNE010000005">
    <property type="protein sequence ID" value="MCA6078111.1"/>
    <property type="molecule type" value="Genomic_DNA"/>
</dbReference>
<keyword evidence="3" id="KW-1185">Reference proteome</keyword>
<organism evidence="2 3">
    <name type="scientific">Fulvivirga sedimenti</name>
    <dbReference type="NCBI Taxonomy" id="2879465"/>
    <lineage>
        <taxon>Bacteria</taxon>
        <taxon>Pseudomonadati</taxon>
        <taxon>Bacteroidota</taxon>
        <taxon>Cytophagia</taxon>
        <taxon>Cytophagales</taxon>
        <taxon>Fulvivirgaceae</taxon>
        <taxon>Fulvivirga</taxon>
    </lineage>
</organism>
<dbReference type="Pfam" id="PF00534">
    <property type="entry name" value="Glycos_transf_1"/>
    <property type="match status" value="1"/>
</dbReference>
<gene>
    <name evidence="2" type="ORF">LDX50_24785</name>
</gene>
<evidence type="ECO:0000313" key="3">
    <source>
        <dbReference type="Proteomes" id="UP001139409"/>
    </source>
</evidence>
<sequence>MTNKKKILFLLPYQFDEIAGQRFRCEHFYPLLREKEYQFEIRAFYDAEMHRIMYKPGHALKKGFKVLSGFIRRIGHTFKSLKYDYVFIYRELTPIGPPFFEWVISKVFRKKIIFDFDDALWLPDENESAFKSLVKCKWKIKYLIKWSSVVSCGNPYLAEYAARFNVNVTVLPTVVNTRDSHFPRKLEKSEVPVIGWTGSHSTLIYLDQMYHTLEKLRETKEFNFKVICNKKPPVDYPWLVYKEWTKDTEIEDLSEIDIGIMPLAETMWSEGKCGFKIIQYLALEIPAVASPVGINQNLIKNGENGYLCSTQDEWMNRLGELLDDPEKRKKMGIAGRKEIIESYSVACASPIFLSLFE</sequence>
<dbReference type="Gene3D" id="3.40.50.2000">
    <property type="entry name" value="Glycogen Phosphorylase B"/>
    <property type="match status" value="1"/>
</dbReference>
<feature type="domain" description="Glycosyl transferase family 1" evidence="1">
    <location>
        <begin position="273"/>
        <end position="337"/>
    </location>
</feature>
<dbReference type="RefSeq" id="WP_225698967.1">
    <property type="nucleotide sequence ID" value="NZ_JAIXNE010000005.1"/>
</dbReference>
<reference evidence="2" key="1">
    <citation type="submission" date="2021-09" db="EMBL/GenBank/DDBJ databases">
        <title>Fulvivirga sp. isolated from coastal sediment.</title>
        <authorList>
            <person name="Yu H."/>
        </authorList>
    </citation>
    <scope>NUCLEOTIDE SEQUENCE</scope>
    <source>
        <strain evidence="2">1062</strain>
    </source>
</reference>
<accession>A0A9X1HUD3</accession>
<protein>
    <submittedName>
        <fullName evidence="2">Glycosyltransferase family 4 protein</fullName>
    </submittedName>
</protein>
<name>A0A9X1HUD3_9BACT</name>
<evidence type="ECO:0000259" key="1">
    <source>
        <dbReference type="Pfam" id="PF00534"/>
    </source>
</evidence>
<proteinExistence type="predicted"/>